<dbReference type="InterPro" id="IPR044751">
    <property type="entry name" value="Ion_transp-like_CBS"/>
</dbReference>
<dbReference type="Gene3D" id="3.10.580.10">
    <property type="entry name" value="CBS-domain"/>
    <property type="match status" value="1"/>
</dbReference>
<evidence type="ECO:0000256" key="1">
    <source>
        <dbReference type="ARBA" id="ARBA00022737"/>
    </source>
</evidence>
<dbReference type="InterPro" id="IPR000644">
    <property type="entry name" value="CBS_dom"/>
</dbReference>
<dbReference type="InterPro" id="IPR046342">
    <property type="entry name" value="CBS_dom_sf"/>
</dbReference>
<name>A0ABX7WZ42_9GAMM</name>
<dbReference type="Gene3D" id="3.30.465.10">
    <property type="match status" value="1"/>
</dbReference>
<evidence type="ECO:0000256" key="2">
    <source>
        <dbReference type="ARBA" id="ARBA00023122"/>
    </source>
</evidence>
<dbReference type="EMBL" id="CP072800">
    <property type="protein sequence ID" value="QTR48905.1"/>
    <property type="molecule type" value="Genomic_DNA"/>
</dbReference>
<dbReference type="Proteomes" id="UP000672027">
    <property type="component" value="Chromosome"/>
</dbReference>
<dbReference type="PROSITE" id="PS51371">
    <property type="entry name" value="CBS"/>
    <property type="match status" value="2"/>
</dbReference>
<reference evidence="5 6" key="1">
    <citation type="submission" date="2021-04" db="EMBL/GenBank/DDBJ databases">
        <title>Genomics, taxonomy and metabolism of representatives of sulfur bacteria of the genus Thiothrix: Thiothrix fructosivorans QT, Thiothrix unzii A1T and three new species, Thiothrix subterranea sp. nov., Thiothrix litoralis sp. nov. and 'Candidatus Thiothrix anitrata' sp. nov.</title>
        <authorList>
            <person name="Ravin N.V."/>
            <person name="Smolyakov D."/>
            <person name="Rudenko T.S."/>
            <person name="Mardanov A.V."/>
            <person name="Beletsky A.V."/>
            <person name="Markov N.D."/>
            <person name="Fomenkov A.I."/>
            <person name="Roberts R.J."/>
            <person name="Karnachuk O.V."/>
            <person name="Novikov A."/>
            <person name="Grabovich M.Y."/>
        </authorList>
    </citation>
    <scope>NUCLEOTIDE SEQUENCE [LARGE SCALE GENOMIC DNA]</scope>
    <source>
        <strain evidence="5 6">A52</strain>
    </source>
</reference>
<gene>
    <name evidence="5" type="ORF">J8380_11510</name>
</gene>
<organism evidence="5 6">
    <name type="scientific">Candidatus Thiothrix anitrata</name>
    <dbReference type="NCBI Taxonomy" id="2823902"/>
    <lineage>
        <taxon>Bacteria</taxon>
        <taxon>Pseudomonadati</taxon>
        <taxon>Pseudomonadota</taxon>
        <taxon>Gammaproteobacteria</taxon>
        <taxon>Thiotrichales</taxon>
        <taxon>Thiotrichaceae</taxon>
        <taxon>Thiothrix</taxon>
    </lineage>
</organism>
<dbReference type="SUPFAM" id="SSF54631">
    <property type="entry name" value="CBS-domain pair"/>
    <property type="match status" value="1"/>
</dbReference>
<feature type="domain" description="CBS" evidence="4">
    <location>
        <begin position="132"/>
        <end position="189"/>
    </location>
</feature>
<evidence type="ECO:0000256" key="3">
    <source>
        <dbReference type="PROSITE-ProRule" id="PRU00703"/>
    </source>
</evidence>
<dbReference type="InterPro" id="IPR016169">
    <property type="entry name" value="FAD-bd_PCMH_sub2"/>
</dbReference>
<dbReference type="InterPro" id="IPR036318">
    <property type="entry name" value="FAD-bd_PCMH-like_sf"/>
</dbReference>
<dbReference type="PANTHER" id="PTHR22777">
    <property type="entry name" value="HEMOLYSIN-RELATED"/>
    <property type="match status" value="1"/>
</dbReference>
<dbReference type="InterPro" id="IPR005170">
    <property type="entry name" value="Transptr-assoc_dom"/>
</dbReference>
<accession>A0ABX7WZ42</accession>
<evidence type="ECO:0000313" key="5">
    <source>
        <dbReference type="EMBL" id="QTR48905.1"/>
    </source>
</evidence>
<dbReference type="SMART" id="SM00116">
    <property type="entry name" value="CBS"/>
    <property type="match status" value="2"/>
</dbReference>
<dbReference type="Pfam" id="PF00571">
    <property type="entry name" value="CBS"/>
    <property type="match status" value="2"/>
</dbReference>
<evidence type="ECO:0000313" key="6">
    <source>
        <dbReference type="Proteomes" id="UP000672027"/>
    </source>
</evidence>
<keyword evidence="1" id="KW-0677">Repeat</keyword>
<dbReference type="PANTHER" id="PTHR22777:SF27">
    <property type="entry name" value="MAGNESIUM AND COBALT EFFLUX PROTEIN CORC"/>
    <property type="match status" value="1"/>
</dbReference>
<evidence type="ECO:0000259" key="4">
    <source>
        <dbReference type="PROSITE" id="PS51371"/>
    </source>
</evidence>
<sequence>MKSDIGDSRPRPRWKQWLIQTLDLTSQSREDLMEDLQRANEKNLLPGETVGMLQGVLEFGELQVRDIMVSRSQINFIYHDDNFSKILQRIAETEHSRYPVVDEDRDDLVGILLAKDLLKYIGQEAEFKIDDIIRPALIIPESQRLSRLLTEFRNSRNHMAVVIDEYSGISGVVTFEDVLEQIVGEIDDEHDAEEDEVTQVVEQDDGRFIVEATTPIDEFNDIVGTKFDTDEFDTIAGIVINKLGKIPRQGDEIVLEGWLFRILRSDNRRILSLEVLPHTESSSLAATPAL</sequence>
<dbReference type="SMART" id="SM01091">
    <property type="entry name" value="CorC_HlyC"/>
    <property type="match status" value="1"/>
</dbReference>
<keyword evidence="2 3" id="KW-0129">CBS domain</keyword>
<dbReference type="Pfam" id="PF03471">
    <property type="entry name" value="CorC_HlyC"/>
    <property type="match status" value="1"/>
</dbReference>
<protein>
    <submittedName>
        <fullName evidence="5">CBS domain-containing protein</fullName>
    </submittedName>
</protein>
<feature type="domain" description="CBS" evidence="4">
    <location>
        <begin position="68"/>
        <end position="127"/>
    </location>
</feature>
<keyword evidence="6" id="KW-1185">Reference proteome</keyword>
<dbReference type="CDD" id="cd04590">
    <property type="entry name" value="CBS_pair_CorC_HlyC_assoc"/>
    <property type="match status" value="1"/>
</dbReference>
<dbReference type="SUPFAM" id="SSF56176">
    <property type="entry name" value="FAD-binding/transporter-associated domain-like"/>
    <property type="match status" value="1"/>
</dbReference>
<proteinExistence type="predicted"/>